<gene>
    <name evidence="2" type="ORF">A3B21_01740</name>
</gene>
<name>A0A1F7UP83_9BACT</name>
<dbReference type="AlphaFoldDB" id="A0A1F7UP83"/>
<protein>
    <recommendedName>
        <fullName evidence="4">DUF4012 domain-containing protein</fullName>
    </recommendedName>
</protein>
<dbReference type="EMBL" id="MGEJ01000014">
    <property type="protein sequence ID" value="OGL80076.1"/>
    <property type="molecule type" value="Genomic_DNA"/>
</dbReference>
<dbReference type="STRING" id="1802401.A3B21_01740"/>
<organism evidence="2 3">
    <name type="scientific">Candidatus Uhrbacteria bacterium RIFCSPLOWO2_01_FULL_47_24</name>
    <dbReference type="NCBI Taxonomy" id="1802401"/>
    <lineage>
        <taxon>Bacteria</taxon>
        <taxon>Candidatus Uhriibacteriota</taxon>
    </lineage>
</organism>
<evidence type="ECO:0000313" key="3">
    <source>
        <dbReference type="Proteomes" id="UP000176897"/>
    </source>
</evidence>
<dbReference type="Proteomes" id="UP000176897">
    <property type="component" value="Unassembled WGS sequence"/>
</dbReference>
<evidence type="ECO:0000256" key="1">
    <source>
        <dbReference type="SAM" id="Coils"/>
    </source>
</evidence>
<evidence type="ECO:0008006" key="4">
    <source>
        <dbReference type="Google" id="ProtNLM"/>
    </source>
</evidence>
<sequence length="644" mass="72013">MSRPLTMLVKLSAAVAVIIVILGVISLPIGLRAVRGINYARVKISEAEYALVTQKNFSLARENLEAAESIFNAASKDLRMLSFLRVIPWVSIHIKSARAASLAAQHGLRALIIALKVAGEVYEPFRGARELTIGEIPKGKRESALQIIQTSLPKLQEAKRELEQAKNLLEKIPRDGLTHALQEDITKLKDQVNLAVALSYDGIPLLEVAPRLFGFPEIKNYLFVLQNSDEMRPSGGFIGTSGLLTFDAGHITQFYTDDVYNIDRFAPSYSRPSSPDPIRYYLEQPKFYLRDANWSPDFSESAKTIMQFFSEELPFAARKNPALAYAAKSATPIHGVIAVMPEAIRSLLKLTGPITVRNQTFTPENLTDVLEYEVEIGFAQKGIPRPQRKEIISELGHALITKVMDLPIKLWPDALAAIRDALDEKQILIYSTDQDLQSLLTMNSWSGTLAQSSVDYLGVFDANLFSLKTDPYVTRSIFYHAFGSEHGLMGEVEIVYSYPKEGPAWKTKGYRSWTRVYVPKGSILQSALGPMRDEESRQRGGVVITQEFDKTVFGAFLAVQAGEVKRLKFIYRLPEYIEEAVALGAYELTVQKQPGTLGHSLTVITDFGKVPKLWSPTGLNASRQENRLTWQTNLRQDQAFYVEF</sequence>
<evidence type="ECO:0000313" key="2">
    <source>
        <dbReference type="EMBL" id="OGL80076.1"/>
    </source>
</evidence>
<dbReference type="Pfam" id="PF13196">
    <property type="entry name" value="DUF4012"/>
    <property type="match status" value="1"/>
</dbReference>
<comment type="caution">
    <text evidence="2">The sequence shown here is derived from an EMBL/GenBank/DDBJ whole genome shotgun (WGS) entry which is preliminary data.</text>
</comment>
<proteinExistence type="predicted"/>
<keyword evidence="1" id="KW-0175">Coiled coil</keyword>
<accession>A0A1F7UP83</accession>
<reference evidence="2 3" key="1">
    <citation type="journal article" date="2016" name="Nat. Commun.">
        <title>Thousands of microbial genomes shed light on interconnected biogeochemical processes in an aquifer system.</title>
        <authorList>
            <person name="Anantharaman K."/>
            <person name="Brown C.T."/>
            <person name="Hug L.A."/>
            <person name="Sharon I."/>
            <person name="Castelle C.J."/>
            <person name="Probst A.J."/>
            <person name="Thomas B.C."/>
            <person name="Singh A."/>
            <person name="Wilkins M.J."/>
            <person name="Karaoz U."/>
            <person name="Brodie E.L."/>
            <person name="Williams K.H."/>
            <person name="Hubbard S.S."/>
            <person name="Banfield J.F."/>
        </authorList>
    </citation>
    <scope>NUCLEOTIDE SEQUENCE [LARGE SCALE GENOMIC DNA]</scope>
</reference>
<feature type="coiled-coil region" evidence="1">
    <location>
        <begin position="145"/>
        <end position="175"/>
    </location>
</feature>
<dbReference type="InterPro" id="IPR025101">
    <property type="entry name" value="DUF4012"/>
</dbReference>